<comment type="caution">
    <text evidence="1">The sequence shown here is derived from an EMBL/GenBank/DDBJ whole genome shotgun (WGS) entry which is preliminary data.</text>
</comment>
<organism evidence="1 2">
    <name type="scientific">Natronogracilivirga saccharolytica</name>
    <dbReference type="NCBI Taxonomy" id="2812953"/>
    <lineage>
        <taxon>Bacteria</taxon>
        <taxon>Pseudomonadati</taxon>
        <taxon>Balneolota</taxon>
        <taxon>Balneolia</taxon>
        <taxon>Balneolales</taxon>
        <taxon>Cyclonatronaceae</taxon>
        <taxon>Natronogracilivirga</taxon>
    </lineage>
</organism>
<keyword evidence="2" id="KW-1185">Reference proteome</keyword>
<accession>A0A8J7S8R3</accession>
<reference evidence="1" key="1">
    <citation type="submission" date="2021-02" db="EMBL/GenBank/DDBJ databases">
        <title>Natronogracilivirga saccharolytica gen. nov. sp. nov. a new anaerobic, haloalkiliphilic carbohydrate-fermenting bacterium from soda lake and proposing of Cyclonatronumiaceae fam. nov. in the phylum Balneolaeota.</title>
        <authorList>
            <person name="Zhilina T.N."/>
            <person name="Sorokin D.Y."/>
            <person name="Zavarzina D.G."/>
            <person name="Toshchakov S.V."/>
            <person name="Kublanov I.V."/>
        </authorList>
    </citation>
    <scope>NUCLEOTIDE SEQUENCE</scope>
    <source>
        <strain evidence="1">Z-1702</strain>
    </source>
</reference>
<sequence>MKKILIQKSDIKSNSWKKIAEKENIGKLFPIKKSAVYMPFVLLQHILLQEKPYAIIVRYLNDYQSLAKTLIRLNTDITTVIIAKVFCVKLYWMCHNVDNETVSYYPYITRLRRTVVKKASEKIFVMDKMLIEYAEKKLNISRNKIYDISFGRTDYLEKINICNDKCVAVIDDINKWKNNKIKKRKGGVCCGMWIGNVEKKNIDGLYTIMEIISKNKNVSYCNDKIVFVVIGPVGKKINNELYTKLKYSDDIKLIDEFISIPPSMWNDIADFIFKPNDDLSVNLTLYNAALAEIPIISKKRTFVSKMIEYYNIGYSLCYENIEIKNIVHKVKNWETYKSKKFIKEKNWIYGAKKIFE</sequence>
<evidence type="ECO:0008006" key="3">
    <source>
        <dbReference type="Google" id="ProtNLM"/>
    </source>
</evidence>
<name>A0A8J7S8R3_9BACT</name>
<dbReference type="EMBL" id="JAFIDN010000028">
    <property type="protein sequence ID" value="MBP3194023.1"/>
    <property type="molecule type" value="Genomic_DNA"/>
</dbReference>
<dbReference type="AlphaFoldDB" id="A0A8J7S8R3"/>
<evidence type="ECO:0000313" key="1">
    <source>
        <dbReference type="EMBL" id="MBP3194023.1"/>
    </source>
</evidence>
<gene>
    <name evidence="1" type="ORF">NATSA_15220</name>
</gene>
<protein>
    <recommendedName>
        <fullName evidence="3">Glycosyltransferase</fullName>
    </recommendedName>
</protein>
<dbReference type="Proteomes" id="UP000673975">
    <property type="component" value="Unassembled WGS sequence"/>
</dbReference>
<evidence type="ECO:0000313" key="2">
    <source>
        <dbReference type="Proteomes" id="UP000673975"/>
    </source>
</evidence>
<dbReference type="RefSeq" id="WP_210513482.1">
    <property type="nucleotide sequence ID" value="NZ_JAFIDN010000028.1"/>
</dbReference>
<proteinExistence type="predicted"/>